<dbReference type="InterPro" id="IPR001752">
    <property type="entry name" value="Kinesin_motor_dom"/>
</dbReference>
<keyword evidence="2" id="KW-0547">Nucleotide-binding</keyword>
<dbReference type="PANTHER" id="PTHR47972:SF2">
    <property type="entry name" value="KINESIN-LIKE PROTEIN KIN-14S"/>
    <property type="match status" value="1"/>
</dbReference>
<feature type="domain" description="Kinesin motor" evidence="5">
    <location>
        <begin position="103"/>
        <end position="329"/>
    </location>
</feature>
<dbReference type="GO" id="GO:0008017">
    <property type="term" value="F:microtubule binding"/>
    <property type="evidence" value="ECO:0007669"/>
    <property type="project" value="InterPro"/>
</dbReference>
<feature type="region of interest" description="Disordered" evidence="4">
    <location>
        <begin position="526"/>
        <end position="546"/>
    </location>
</feature>
<dbReference type="ExpressionAtlas" id="A5ASS9">
    <property type="expression patterns" value="baseline and differential"/>
</dbReference>
<proteinExistence type="inferred from homology"/>
<evidence type="ECO:0000256" key="3">
    <source>
        <dbReference type="SAM" id="Coils"/>
    </source>
</evidence>
<reference evidence="6" key="1">
    <citation type="journal article" date="2007" name="PLoS ONE">
        <title>The first genome sequence of an elite grapevine cultivar (Pinot noir Vitis vinifera L.): coping with a highly heterozygous genome.</title>
        <authorList>
            <person name="Velasco R."/>
            <person name="Zharkikh A."/>
            <person name="Troggio M."/>
            <person name="Cartwright D.A."/>
            <person name="Cestaro A."/>
            <person name="Pruss D."/>
            <person name="Pindo M."/>
            <person name="FitzGerald L.M."/>
            <person name="Vezzulli S."/>
            <person name="Reid J."/>
            <person name="Malacarne G."/>
            <person name="Iliev D."/>
            <person name="Coppola G."/>
            <person name="Wardell B."/>
            <person name="Micheletti D."/>
            <person name="Macalma T."/>
            <person name="Facci M."/>
            <person name="Mitchell J.T."/>
            <person name="Perazzolli M."/>
            <person name="Eldredge G."/>
            <person name="Gatto P."/>
            <person name="Oyzerski R."/>
            <person name="Moretto M."/>
            <person name="Gutin N."/>
            <person name="Stefanini M."/>
            <person name="Chen Y."/>
            <person name="Segala C."/>
            <person name="Davenport C."/>
            <person name="Dematte L."/>
            <person name="Mraz A."/>
            <person name="Battilana J."/>
            <person name="Stormo K."/>
            <person name="Costa F."/>
            <person name="Tao Q."/>
            <person name="Si-Ammour A."/>
            <person name="Harkins T."/>
            <person name="Lackey A."/>
            <person name="Perbost C."/>
            <person name="Taillon B."/>
            <person name="Stella A."/>
            <person name="Solovyev V."/>
            <person name="Fawcett J.A."/>
            <person name="Sterck L."/>
            <person name="Vandepoele K."/>
            <person name="Grando S.M."/>
            <person name="Toppo S."/>
            <person name="Moser C."/>
            <person name="Lanchbury J."/>
            <person name="Bogden R."/>
            <person name="Skolnick M."/>
            <person name="Sgaramella V."/>
            <person name="Bhatnagar S.K."/>
            <person name="Fontana P."/>
            <person name="Gutin A."/>
            <person name="Van de Peer Y."/>
            <person name="Salamini F."/>
            <person name="Viola R."/>
        </authorList>
    </citation>
    <scope>NUCLEOTIDE SEQUENCE</scope>
</reference>
<sequence>MDENDVSTEIQEISLDQEQRLPVSQKIDDLSTKIQNLKGEHIILCNEVKSMNTDSFPGPEVSNALQLLEEIYGRQSASEEEVPRRMLGTEGRLYNEVIELKGNIRVFCRCRPLNQDEIANGSTSIVDFDSSQENELQIICSDSSKKQFKFDHVFRPESDQEAVFAQTSPIVTSVLDGYNVCIFAYGQTGTGKTFTMEGTPEHRGVNYRTLEELFRISKERSNIMNYELFVSMLEVYNEKIRDLLVENSNQPAKKLEIKQAAEGTQEVPGLVEARVYGTNEVWELLKSGSRIRSVGSTNANELSSRSHCLLRVTVKGENLVNGEKTRSHLWLSGLGWKNSKLTHMLQSSLGELLLSLYFNILFDWEMIPYSWISCKFSSSPGYNVPTPLHFDPSAADLGETLCSLNFASRVRGIECGPVRKQADLTEIFKYKQLDNLQSLQLKLAAREHICRSLQEKVRDLENQLAEERKTRLKQETRAIAAACPKPPASSSLLKQPLKTIAEKKPPLPSKPRMPLRRISNFLPPPSPIPPHKTMSSSSIHPASTDDKENMLRTTAAATNTKSFLQPRRTSFAVRLPPTSTAQVLQPKRRVSIATFRPESNSHMTTPLNTQLKSRGGAVGRQSFVRDPHRIRRISRIFSPLRRASGATVQATPTAMRSSSRFMGPSMQATPTAMRSSSKFMGSPPMEAGSLRSKHPAVIALQRKQLVWSPLTMRGGMRNYRRSLVPS</sequence>
<keyword evidence="1 2" id="KW-0505">Motor protein</keyword>
<feature type="region of interest" description="Disordered" evidence="4">
    <location>
        <begin position="599"/>
        <end position="619"/>
    </location>
</feature>
<organism evidence="6">
    <name type="scientific">Vitis vinifera</name>
    <name type="common">Grape</name>
    <dbReference type="NCBI Taxonomy" id="29760"/>
    <lineage>
        <taxon>Eukaryota</taxon>
        <taxon>Viridiplantae</taxon>
        <taxon>Streptophyta</taxon>
        <taxon>Embryophyta</taxon>
        <taxon>Tracheophyta</taxon>
        <taxon>Spermatophyta</taxon>
        <taxon>Magnoliopsida</taxon>
        <taxon>eudicotyledons</taxon>
        <taxon>Gunneridae</taxon>
        <taxon>Pentapetalae</taxon>
        <taxon>rosids</taxon>
        <taxon>Vitales</taxon>
        <taxon>Vitaceae</taxon>
        <taxon>Viteae</taxon>
        <taxon>Vitis</taxon>
    </lineage>
</organism>
<dbReference type="SMART" id="SM00129">
    <property type="entry name" value="KISc"/>
    <property type="match status" value="1"/>
</dbReference>
<evidence type="ECO:0000313" key="6">
    <source>
        <dbReference type="EMBL" id="CAN60539.1"/>
    </source>
</evidence>
<protein>
    <recommendedName>
        <fullName evidence="5">Kinesin motor domain-containing protein</fullName>
    </recommendedName>
</protein>
<dbReference type="InterPro" id="IPR027640">
    <property type="entry name" value="Kinesin-like_fam"/>
</dbReference>
<accession>A5ASS9</accession>
<dbReference type="GO" id="GO:0003777">
    <property type="term" value="F:microtubule motor activity"/>
    <property type="evidence" value="ECO:0007669"/>
    <property type="project" value="InterPro"/>
</dbReference>
<dbReference type="GO" id="GO:0005524">
    <property type="term" value="F:ATP binding"/>
    <property type="evidence" value="ECO:0007669"/>
    <property type="project" value="UniProtKB-UniRule"/>
</dbReference>
<dbReference type="Pfam" id="PF00225">
    <property type="entry name" value="Kinesin"/>
    <property type="match status" value="1"/>
</dbReference>
<evidence type="ECO:0000256" key="1">
    <source>
        <dbReference type="ARBA" id="ARBA00023175"/>
    </source>
</evidence>
<evidence type="ECO:0000256" key="4">
    <source>
        <dbReference type="SAM" id="MobiDB-lite"/>
    </source>
</evidence>
<dbReference type="GO" id="GO:0007018">
    <property type="term" value="P:microtubule-based movement"/>
    <property type="evidence" value="ECO:0007669"/>
    <property type="project" value="InterPro"/>
</dbReference>
<dbReference type="PRINTS" id="PR00380">
    <property type="entry name" value="KINESINHEAVY"/>
</dbReference>
<feature type="coiled-coil region" evidence="3">
    <location>
        <begin position="443"/>
        <end position="477"/>
    </location>
</feature>
<gene>
    <name evidence="6" type="ORF">VITISV_018287</name>
</gene>
<evidence type="ECO:0000256" key="2">
    <source>
        <dbReference type="PROSITE-ProRule" id="PRU00283"/>
    </source>
</evidence>
<keyword evidence="2" id="KW-0067">ATP-binding</keyword>
<comment type="similarity">
    <text evidence="2">Belongs to the TRAFAC class myosin-kinesin ATPase superfamily. Kinesin family.</text>
</comment>
<dbReference type="SUPFAM" id="SSF52540">
    <property type="entry name" value="P-loop containing nucleoside triphosphate hydrolases"/>
    <property type="match status" value="1"/>
</dbReference>
<dbReference type="PANTHER" id="PTHR47972">
    <property type="entry name" value="KINESIN-LIKE PROTEIN KLP-3"/>
    <property type="match status" value="1"/>
</dbReference>
<dbReference type="AlphaFoldDB" id="A5ASS9"/>
<dbReference type="EMBL" id="AM434210">
    <property type="protein sequence ID" value="CAN60539.1"/>
    <property type="molecule type" value="Genomic_DNA"/>
</dbReference>
<dbReference type="InterPro" id="IPR036961">
    <property type="entry name" value="Kinesin_motor_dom_sf"/>
</dbReference>
<feature type="compositionally biased region" description="Polar residues" evidence="4">
    <location>
        <begin position="599"/>
        <end position="612"/>
    </location>
</feature>
<name>A5ASS9_VITVI</name>
<feature type="binding site" evidence="2">
    <location>
        <begin position="186"/>
        <end position="193"/>
    </location>
    <ligand>
        <name>ATP</name>
        <dbReference type="ChEBI" id="CHEBI:30616"/>
    </ligand>
</feature>
<feature type="compositionally biased region" description="Polar residues" evidence="4">
    <location>
        <begin position="652"/>
        <end position="679"/>
    </location>
</feature>
<dbReference type="Gene3D" id="3.40.850.10">
    <property type="entry name" value="Kinesin motor domain"/>
    <property type="match status" value="2"/>
</dbReference>
<keyword evidence="3" id="KW-0175">Coiled coil</keyword>
<dbReference type="PROSITE" id="PS50067">
    <property type="entry name" value="KINESIN_MOTOR_2"/>
    <property type="match status" value="1"/>
</dbReference>
<dbReference type="InterPro" id="IPR027417">
    <property type="entry name" value="P-loop_NTPase"/>
</dbReference>
<evidence type="ECO:0000259" key="5">
    <source>
        <dbReference type="PROSITE" id="PS50067"/>
    </source>
</evidence>
<feature type="region of interest" description="Disordered" evidence="4">
    <location>
        <begin position="652"/>
        <end position="689"/>
    </location>
</feature>